<keyword evidence="2" id="KW-1133">Transmembrane helix</keyword>
<evidence type="ECO:0000256" key="1">
    <source>
        <dbReference type="ARBA" id="ARBA00022729"/>
    </source>
</evidence>
<dbReference type="InterPro" id="IPR011055">
    <property type="entry name" value="Dup_hybrid_motif"/>
</dbReference>
<dbReference type="PANTHER" id="PTHR21666">
    <property type="entry name" value="PEPTIDASE-RELATED"/>
    <property type="match status" value="1"/>
</dbReference>
<proteinExistence type="predicted"/>
<dbReference type="CDD" id="cd12797">
    <property type="entry name" value="M23_peptidase"/>
    <property type="match status" value="1"/>
</dbReference>
<accession>A0ABS9SPD1</accession>
<feature type="transmembrane region" description="Helical" evidence="2">
    <location>
        <begin position="34"/>
        <end position="54"/>
    </location>
</feature>
<dbReference type="EMBL" id="JAKWBL010000004">
    <property type="protein sequence ID" value="MCH5600200.1"/>
    <property type="molecule type" value="Genomic_DNA"/>
</dbReference>
<feature type="domain" description="M23ase beta-sheet core" evidence="3">
    <location>
        <begin position="170"/>
        <end position="264"/>
    </location>
</feature>
<dbReference type="RefSeq" id="WP_240832208.1">
    <property type="nucleotide sequence ID" value="NZ_JAKWBL010000004.1"/>
</dbReference>
<organism evidence="4 5">
    <name type="scientific">Niabella ginsengisoli</name>
    <dbReference type="NCBI Taxonomy" id="522298"/>
    <lineage>
        <taxon>Bacteria</taxon>
        <taxon>Pseudomonadati</taxon>
        <taxon>Bacteroidota</taxon>
        <taxon>Chitinophagia</taxon>
        <taxon>Chitinophagales</taxon>
        <taxon>Chitinophagaceae</taxon>
        <taxon>Niabella</taxon>
    </lineage>
</organism>
<keyword evidence="1" id="KW-0732">Signal</keyword>
<dbReference type="PANTHER" id="PTHR21666:SF289">
    <property type="entry name" value="L-ALA--D-GLU ENDOPEPTIDASE"/>
    <property type="match status" value="1"/>
</dbReference>
<comment type="caution">
    <text evidence="4">The sequence shown here is derived from an EMBL/GenBank/DDBJ whole genome shotgun (WGS) entry which is preliminary data.</text>
</comment>
<keyword evidence="2" id="KW-0812">Transmembrane</keyword>
<dbReference type="SUPFAM" id="SSF51261">
    <property type="entry name" value="Duplicated hybrid motif"/>
    <property type="match status" value="1"/>
</dbReference>
<dbReference type="Pfam" id="PF01551">
    <property type="entry name" value="Peptidase_M23"/>
    <property type="match status" value="1"/>
</dbReference>
<evidence type="ECO:0000313" key="5">
    <source>
        <dbReference type="Proteomes" id="UP001202248"/>
    </source>
</evidence>
<protein>
    <submittedName>
        <fullName evidence="4">M23 family metallopeptidase</fullName>
    </submittedName>
</protein>
<dbReference type="Proteomes" id="UP001202248">
    <property type="component" value="Unassembled WGS sequence"/>
</dbReference>
<evidence type="ECO:0000313" key="4">
    <source>
        <dbReference type="EMBL" id="MCH5600200.1"/>
    </source>
</evidence>
<sequence>MKKQRTSILFIDTHSTSRTPLQVPSHLIKHWRKYVLYASIVFIVFGLVIGFLIYQQTSSYYSKKLTFVQQLKMKADVSKVQRSFSEIDQYLNKVNKLLKAKGLKEIPTQNMGGEALDITDVDNVTSYYVNQLEDLEKSICEIPIGAPHSGPITSRFGYRSNPFSGQGHELHGGIDFKGNTGEQVKSTAKGKVIHAGRKGGYGNCVIVAHSQNIKTLYGHLSGINVSVNDKIESGTVIGKLGSTGRSTGPHLHYEIHRQNKRIDPFEYLTF</sequence>
<keyword evidence="5" id="KW-1185">Reference proteome</keyword>
<dbReference type="InterPro" id="IPR016047">
    <property type="entry name" value="M23ase_b-sheet_dom"/>
</dbReference>
<name>A0ABS9SPD1_9BACT</name>
<dbReference type="Gene3D" id="2.70.70.10">
    <property type="entry name" value="Glucose Permease (Domain IIA)"/>
    <property type="match status" value="1"/>
</dbReference>
<evidence type="ECO:0000259" key="3">
    <source>
        <dbReference type="Pfam" id="PF01551"/>
    </source>
</evidence>
<gene>
    <name evidence="4" type="ORF">MKP09_20890</name>
</gene>
<keyword evidence="2" id="KW-0472">Membrane</keyword>
<reference evidence="4 5" key="1">
    <citation type="submission" date="2022-02" db="EMBL/GenBank/DDBJ databases">
        <authorList>
            <person name="Min J."/>
        </authorList>
    </citation>
    <scope>NUCLEOTIDE SEQUENCE [LARGE SCALE GENOMIC DNA]</scope>
    <source>
        <strain evidence="4 5">GR10-1</strain>
    </source>
</reference>
<evidence type="ECO:0000256" key="2">
    <source>
        <dbReference type="SAM" id="Phobius"/>
    </source>
</evidence>
<dbReference type="InterPro" id="IPR050570">
    <property type="entry name" value="Cell_wall_metabolism_enzyme"/>
</dbReference>